<evidence type="ECO:0000256" key="1">
    <source>
        <dbReference type="SAM" id="Phobius"/>
    </source>
</evidence>
<reference evidence="2 3" key="1">
    <citation type="journal article" date="2008" name="Nature">
        <title>The genome of Laccaria bicolor provides insights into mycorrhizal symbiosis.</title>
        <authorList>
            <person name="Martin F."/>
            <person name="Aerts A."/>
            <person name="Ahren D."/>
            <person name="Brun A."/>
            <person name="Danchin E.G.J."/>
            <person name="Duchaussoy F."/>
            <person name="Gibon J."/>
            <person name="Kohler A."/>
            <person name="Lindquist E."/>
            <person name="Pereda V."/>
            <person name="Salamov A."/>
            <person name="Shapiro H.J."/>
            <person name="Wuyts J."/>
            <person name="Blaudez D."/>
            <person name="Buee M."/>
            <person name="Brokstein P."/>
            <person name="Canbaeck B."/>
            <person name="Cohen D."/>
            <person name="Courty P.E."/>
            <person name="Coutinho P.M."/>
            <person name="Delaruelle C."/>
            <person name="Detter J.C."/>
            <person name="Deveau A."/>
            <person name="DiFazio S."/>
            <person name="Duplessis S."/>
            <person name="Fraissinet-Tachet L."/>
            <person name="Lucic E."/>
            <person name="Frey-Klett P."/>
            <person name="Fourrey C."/>
            <person name="Feussner I."/>
            <person name="Gay G."/>
            <person name="Grimwood J."/>
            <person name="Hoegger P.J."/>
            <person name="Jain P."/>
            <person name="Kilaru S."/>
            <person name="Labbe J."/>
            <person name="Lin Y.C."/>
            <person name="Legue V."/>
            <person name="Le Tacon F."/>
            <person name="Marmeisse R."/>
            <person name="Melayah D."/>
            <person name="Montanini B."/>
            <person name="Muratet M."/>
            <person name="Nehls U."/>
            <person name="Niculita-Hirzel H."/>
            <person name="Oudot-Le Secq M.P."/>
            <person name="Peter M."/>
            <person name="Quesneville H."/>
            <person name="Rajashekar B."/>
            <person name="Reich M."/>
            <person name="Rouhier N."/>
            <person name="Schmutz J."/>
            <person name="Yin T."/>
            <person name="Chalot M."/>
            <person name="Henrissat B."/>
            <person name="Kuees U."/>
            <person name="Lucas S."/>
            <person name="Van de Peer Y."/>
            <person name="Podila G.K."/>
            <person name="Polle A."/>
            <person name="Pukkila P.J."/>
            <person name="Richardson P.M."/>
            <person name="Rouze P."/>
            <person name="Sanders I.R."/>
            <person name="Stajich J.E."/>
            <person name="Tunlid A."/>
            <person name="Tuskan G."/>
            <person name="Grigoriev I.V."/>
        </authorList>
    </citation>
    <scope>NUCLEOTIDE SEQUENCE [LARGE SCALE GENOMIC DNA]</scope>
    <source>
        <strain evidence="3">S238N-H82 / ATCC MYA-4686</strain>
    </source>
</reference>
<name>B0E2T8_LACBS</name>
<dbReference type="InParanoid" id="B0E2T8"/>
<proteinExistence type="predicted"/>
<evidence type="ECO:0000313" key="2">
    <source>
        <dbReference type="EMBL" id="EDQ98835.1"/>
    </source>
</evidence>
<dbReference type="Proteomes" id="UP000001194">
    <property type="component" value="Unassembled WGS sequence"/>
</dbReference>
<dbReference type="OrthoDB" id="3197626at2759"/>
<feature type="transmembrane region" description="Helical" evidence="1">
    <location>
        <begin position="247"/>
        <end position="268"/>
    </location>
</feature>
<protein>
    <submittedName>
        <fullName evidence="2">Predicted protein</fullName>
    </submittedName>
</protein>
<feature type="transmembrane region" description="Helical" evidence="1">
    <location>
        <begin position="157"/>
        <end position="177"/>
    </location>
</feature>
<organism evidence="3">
    <name type="scientific">Laccaria bicolor (strain S238N-H82 / ATCC MYA-4686)</name>
    <name type="common">Bicoloured deceiver</name>
    <name type="synonym">Laccaria laccata var. bicolor</name>
    <dbReference type="NCBI Taxonomy" id="486041"/>
    <lineage>
        <taxon>Eukaryota</taxon>
        <taxon>Fungi</taxon>
        <taxon>Dikarya</taxon>
        <taxon>Basidiomycota</taxon>
        <taxon>Agaricomycotina</taxon>
        <taxon>Agaricomycetes</taxon>
        <taxon>Agaricomycetidae</taxon>
        <taxon>Agaricales</taxon>
        <taxon>Agaricineae</taxon>
        <taxon>Hydnangiaceae</taxon>
        <taxon>Laccaria</taxon>
    </lineage>
</organism>
<dbReference type="RefSeq" id="XP_001890506.1">
    <property type="nucleotide sequence ID" value="XM_001890471.1"/>
</dbReference>
<dbReference type="GeneID" id="6086160"/>
<feature type="transmembrane region" description="Helical" evidence="1">
    <location>
        <begin position="219"/>
        <end position="241"/>
    </location>
</feature>
<keyword evidence="1" id="KW-1133">Transmembrane helix</keyword>
<feature type="transmembrane region" description="Helical" evidence="1">
    <location>
        <begin position="118"/>
        <end position="137"/>
    </location>
</feature>
<feature type="transmembrane region" description="Helical" evidence="1">
    <location>
        <begin position="86"/>
        <end position="106"/>
    </location>
</feature>
<keyword evidence="3" id="KW-1185">Reference proteome</keyword>
<dbReference type="EMBL" id="DS547190">
    <property type="protein sequence ID" value="EDQ98835.1"/>
    <property type="molecule type" value="Genomic_DNA"/>
</dbReference>
<dbReference type="AlphaFoldDB" id="B0E2T8"/>
<gene>
    <name evidence="2" type="ORF">LACBIDRAFT_296082</name>
</gene>
<sequence>MPDWKSAAEIQKDAVAFGKLVHALLGLYTYEWFLTLDFDLDFLRGKRRFRWPMIFYFANRYLLLFALIGIVISLDVTSEVQCQVLYTFNQIAGNAAMGLASINLSIRTMAIWSQNKYIVGFLVLMTFGHWSLILQGVQLRATWVDSVGCVITQTNNTVLAATFIYSMCFDFIVLLLSTYKLIGVNCKTVNFVGQSRLVQMLFEDGLIFFMIASVKIAAYIWKTLIFLLSFLVNLCATTLILKNLNQVMTIIFNVPAVVAASIVACRAVRRLTNFGLTGGLEVYGSSSAVSGAAGTRSIQPAIDHRRSGL</sequence>
<evidence type="ECO:0000313" key="3">
    <source>
        <dbReference type="Proteomes" id="UP000001194"/>
    </source>
</evidence>
<dbReference type="HOGENOM" id="CLU_059054_0_0_1"/>
<accession>B0E2T8</accession>
<keyword evidence="1" id="KW-0472">Membrane</keyword>
<dbReference type="KEGG" id="lbc:LACBIDRAFT_296082"/>
<feature type="transmembrane region" description="Helical" evidence="1">
    <location>
        <begin position="53"/>
        <end position="74"/>
    </location>
</feature>
<keyword evidence="1" id="KW-0812">Transmembrane</keyword>